<gene>
    <name evidence="1" type="ORF">HKX69_05720</name>
</gene>
<protein>
    <submittedName>
        <fullName evidence="1">Uncharacterized protein</fullName>
    </submittedName>
</protein>
<keyword evidence="2" id="KW-1185">Reference proteome</keyword>
<evidence type="ECO:0000313" key="1">
    <source>
        <dbReference type="EMBL" id="QJS09081.1"/>
    </source>
</evidence>
<proteinExistence type="predicted"/>
<name>A0A6M4PDM4_9ACTN</name>
<dbReference type="EMBL" id="CP053189">
    <property type="protein sequence ID" value="QJS09081.1"/>
    <property type="molecule type" value="Genomic_DNA"/>
</dbReference>
<dbReference type="KEGG" id="sarg:HKX69_05720"/>
<dbReference type="AlphaFoldDB" id="A0A6M4PDM4"/>
<organism evidence="1 2">
    <name type="scientific">Streptomyces argyrophylli</name>
    <dbReference type="NCBI Taxonomy" id="2726118"/>
    <lineage>
        <taxon>Bacteria</taxon>
        <taxon>Bacillati</taxon>
        <taxon>Actinomycetota</taxon>
        <taxon>Actinomycetes</taxon>
        <taxon>Kitasatosporales</taxon>
        <taxon>Streptomycetaceae</taxon>
        <taxon>Streptomyces</taxon>
    </lineage>
</organism>
<dbReference type="Proteomes" id="UP000502641">
    <property type="component" value="Chromosome"/>
</dbReference>
<reference evidence="1 2" key="1">
    <citation type="submission" date="2020-05" db="EMBL/GenBank/DDBJ databases">
        <authorList>
            <person name="Li K."/>
        </authorList>
    </citation>
    <scope>NUCLEOTIDE SEQUENCE [LARGE SCALE GENOMIC DNA]</scope>
    <source>
        <strain evidence="2">jing01</strain>
    </source>
</reference>
<evidence type="ECO:0000313" key="2">
    <source>
        <dbReference type="Proteomes" id="UP000502641"/>
    </source>
</evidence>
<dbReference type="RefSeq" id="WP_171151218.1">
    <property type="nucleotide sequence ID" value="NZ_CP053189.1"/>
</dbReference>
<accession>A0A6M4PDM4</accession>
<sequence length="92" mass="10700">MTVKQRISALVVNWLAENHGIEAVSAQIDEEDWAIKSKSYGYCDTCAYEENYLELTIWYALEGEYGHPHYIEVEKDPLSFLAELLRLEDENK</sequence>